<dbReference type="HAMAP" id="MF_00636">
    <property type="entry name" value="RapZ_like"/>
    <property type="match status" value="1"/>
</dbReference>
<dbReference type="GO" id="GO:0005525">
    <property type="term" value="F:GTP binding"/>
    <property type="evidence" value="ECO:0007669"/>
    <property type="project" value="UniProtKB-UniRule"/>
</dbReference>
<gene>
    <name evidence="7" type="primary">rapZ</name>
    <name evidence="7" type="ORF">ENF18_02230</name>
</gene>
<evidence type="ECO:0000256" key="4">
    <source>
        <dbReference type="HAMAP-Rule" id="MF_00636"/>
    </source>
</evidence>
<feature type="binding site" evidence="4">
    <location>
        <begin position="59"/>
        <end position="62"/>
    </location>
    <ligand>
        <name>GTP</name>
        <dbReference type="ChEBI" id="CHEBI:37565"/>
    </ligand>
</feature>
<comment type="caution">
    <text evidence="7">The sequence shown here is derived from an EMBL/GenBank/DDBJ whole genome shotgun (WGS) entry which is preliminary data.</text>
</comment>
<reference evidence="7" key="1">
    <citation type="journal article" date="2020" name="mSystems">
        <title>Genome- and Community-Level Interaction Insights into Carbon Utilization and Element Cycling Functions of Hydrothermarchaeota in Hydrothermal Sediment.</title>
        <authorList>
            <person name="Zhou Z."/>
            <person name="Liu Y."/>
            <person name="Xu W."/>
            <person name="Pan J."/>
            <person name="Luo Z.H."/>
            <person name="Li M."/>
        </authorList>
    </citation>
    <scope>NUCLEOTIDE SEQUENCE [LARGE SCALE GENOMIC DNA]</scope>
    <source>
        <strain evidence="7">HyVt-102</strain>
    </source>
</reference>
<dbReference type="NCBIfam" id="NF003828">
    <property type="entry name" value="PRK05416.1"/>
    <property type="match status" value="1"/>
</dbReference>
<feature type="domain" description="RapZ C-terminal" evidence="6">
    <location>
        <begin position="159"/>
        <end position="276"/>
    </location>
</feature>
<dbReference type="PIRSF" id="PIRSF005052">
    <property type="entry name" value="P-loopkin"/>
    <property type="match status" value="1"/>
</dbReference>
<dbReference type="AlphaFoldDB" id="A0A7C0VA40"/>
<evidence type="ECO:0000313" key="7">
    <source>
        <dbReference type="EMBL" id="HDI82592.1"/>
    </source>
</evidence>
<dbReference type="InterPro" id="IPR053931">
    <property type="entry name" value="RapZ_C"/>
</dbReference>
<dbReference type="EMBL" id="DQWE01000101">
    <property type="protein sequence ID" value="HDI82592.1"/>
    <property type="molecule type" value="Genomic_DNA"/>
</dbReference>
<organism evidence="7">
    <name type="scientific">candidate division WOR-3 bacterium</name>
    <dbReference type="NCBI Taxonomy" id="2052148"/>
    <lineage>
        <taxon>Bacteria</taxon>
        <taxon>Bacteria division WOR-3</taxon>
    </lineage>
</organism>
<sequence>MRIVFITGLSGAGKTTALRALEDLGFYCIDNLPVPLILEFVEVLKGTNITPENIAIVVDVREGEFLDVFRDVFRELKKQGIRTEILFLEARDEVIKRRYSETRRRHPLGDIETGIDRERERLKVIAPLSTRTVDTTHLSVHELRELVSNIFGGGRLFYLNIIAFGFKYGLPENADLVFDVRFLPNPHFVEKLRPLTGRDKAVRDFVLQKKETAGFLRRTISYLRYLIPFYKNEGKVYLTVAFGCTGGKHRSIVIADAVYEKLSSDFKDIRIIYRDLGKE</sequence>
<keyword evidence="1 4" id="KW-0547">Nucleotide-binding</keyword>
<dbReference type="Proteomes" id="UP000885847">
    <property type="component" value="Unassembled WGS sequence"/>
</dbReference>
<dbReference type="PANTHER" id="PTHR30448:SF0">
    <property type="entry name" value="RNASE ADAPTER PROTEIN RAPZ"/>
    <property type="match status" value="1"/>
</dbReference>
<protein>
    <submittedName>
        <fullName evidence="7">RNase adapter RapZ</fullName>
    </submittedName>
</protein>
<accession>A0A7C0VA40</accession>
<dbReference type="SUPFAM" id="SSF52540">
    <property type="entry name" value="P-loop containing nucleoside triphosphate hydrolases"/>
    <property type="match status" value="1"/>
</dbReference>
<proteinExistence type="inferred from homology"/>
<feature type="binding site" evidence="4">
    <location>
        <begin position="8"/>
        <end position="15"/>
    </location>
    <ligand>
        <name>ATP</name>
        <dbReference type="ChEBI" id="CHEBI:30616"/>
    </ligand>
</feature>
<dbReference type="Pfam" id="PF22740">
    <property type="entry name" value="PapZ_C"/>
    <property type="match status" value="1"/>
</dbReference>
<dbReference type="InterPro" id="IPR053930">
    <property type="entry name" value="RapZ-like_N"/>
</dbReference>
<keyword evidence="3 4" id="KW-0342">GTP-binding</keyword>
<evidence type="ECO:0000256" key="1">
    <source>
        <dbReference type="ARBA" id="ARBA00022741"/>
    </source>
</evidence>
<evidence type="ECO:0000256" key="2">
    <source>
        <dbReference type="ARBA" id="ARBA00022840"/>
    </source>
</evidence>
<evidence type="ECO:0000259" key="5">
    <source>
        <dbReference type="Pfam" id="PF03668"/>
    </source>
</evidence>
<dbReference type="InterPro" id="IPR027417">
    <property type="entry name" value="P-loop_NTPase"/>
</dbReference>
<evidence type="ECO:0000256" key="3">
    <source>
        <dbReference type="ARBA" id="ARBA00023134"/>
    </source>
</evidence>
<dbReference type="Pfam" id="PF03668">
    <property type="entry name" value="RapZ-like_N"/>
    <property type="match status" value="1"/>
</dbReference>
<dbReference type="InterPro" id="IPR005337">
    <property type="entry name" value="RapZ-like"/>
</dbReference>
<evidence type="ECO:0000259" key="6">
    <source>
        <dbReference type="Pfam" id="PF22740"/>
    </source>
</evidence>
<dbReference type="Gene3D" id="3.40.50.300">
    <property type="entry name" value="P-loop containing nucleotide triphosphate hydrolases"/>
    <property type="match status" value="1"/>
</dbReference>
<name>A0A7C0VA40_UNCW3</name>
<dbReference type="GO" id="GO:0005524">
    <property type="term" value="F:ATP binding"/>
    <property type="evidence" value="ECO:0007669"/>
    <property type="project" value="UniProtKB-UniRule"/>
</dbReference>
<keyword evidence="2 4" id="KW-0067">ATP-binding</keyword>
<feature type="domain" description="RapZ-like N-terminal" evidence="5">
    <location>
        <begin position="1"/>
        <end position="153"/>
    </location>
</feature>
<dbReference type="PANTHER" id="PTHR30448">
    <property type="entry name" value="RNASE ADAPTER PROTEIN RAPZ"/>
    <property type="match status" value="1"/>
</dbReference>